<reference evidence="1 2" key="1">
    <citation type="submission" date="2024-09" db="EMBL/GenBank/DDBJ databases">
        <title>Floridaenema gen nov. (Aerosakkonemataceae, Aerosakkonematales ord. nov., Cyanobacteria) from benthic tropical and subtropical fresh waters, with the description of four new species.</title>
        <authorList>
            <person name="Moretto J.A."/>
            <person name="Berthold D.E."/>
            <person name="Lefler F.W."/>
            <person name="Huang I.-S."/>
            <person name="Laughinghouse H. IV."/>
        </authorList>
    </citation>
    <scope>NUCLEOTIDE SEQUENCE [LARGE SCALE GENOMIC DNA]</scope>
    <source>
        <strain evidence="1 2">BLCC-F154</strain>
    </source>
</reference>
<gene>
    <name evidence="1" type="ORF">ACE1B6_09825</name>
</gene>
<name>A0ABV4Y9T6_9CYAN</name>
<dbReference type="RefSeq" id="WP_413257078.1">
    <property type="nucleotide sequence ID" value="NZ_JBHFNS010000042.1"/>
</dbReference>
<comment type="caution">
    <text evidence="1">The sequence shown here is derived from an EMBL/GenBank/DDBJ whole genome shotgun (WGS) entry which is preliminary data.</text>
</comment>
<sequence>MPAYGTRSRIGGCLVEDNATRLPGALDRLMSAIDQALDAALPKESSLSILLLEQPIQQLTRLAKEAGTVFNNQTNKANLVPLAFQSADAKSDNPSTAVAKVISSVERVDADDYFERMCEAVSKYLEQSDSNEDEIVSAIDSLEAEKEREDSQINRFLNFLDDEALARVRLTITFRIMEAIAENAPTANQTGHQLLAEYVNRVLTLCESAKEIGYPVDLTAHFGITTEFNLLDYLSKATFYSCLPVWAEWKTQIFEEKDTNQTATSHGVVREVSYRFRVNGQNPEFDKAAFEARLERIEEDLLENEETSLQPGIICRRLTELIFLAVVVPQNSQELLSKETLPNSVEQLISLLQLQGKEAVKEVIGNLKERAKSMESIATALISILRLKSQKIISQVQRNSSQQFICVKRNIIEWSRLEGAEAGVRDLLKGAQQGSREQVEWFKHIEICDRPETQGLLFSVKVSAELSEYNLAIKGDSNSIQAQRLFPQKILQVCWVPYCSQKEADGQWTYKVSETATVARGWVLPAAIQVEYDVQTLKRRTNQKGSEESKQYHAAAVAAFVVLVYCCLWRIIQQLKQSDNSVPIEFTTLMLRLQEMGKESDEKSGDSYVYAAAQALEAILSEDTPIRMQGAVLQNLNGKNSKYIKPSIFNALLSVFPIAISTSNTPTVPKIGLISYATRPCDEMSFFNEDEKGYLFLTQSYIAKAINEPFSGYELKMERMQSDVVDSPQQLKKQRLVQEEIGYLKAQGCQHIILLSHAYGGRRINRSADYNSQLTNKDFLEEVFQTFPELTIYTMVRDVFPATRLRKRLPNEAAFEILRAGDHTSFLQSMEKVRVRDVIPVYTFATLFAIQEDKRPQSGFCVYFLVSDQRVSNIDWTERARQHLVNPEQLSSVHPCLISVLRGLHFIEAEKGVQNGQLIPVLDPFSWISPTTIEAAGEVEVLHTRRKGKVLLSYPALLSHVSQVLHRRK</sequence>
<evidence type="ECO:0000313" key="2">
    <source>
        <dbReference type="Proteomes" id="UP001576776"/>
    </source>
</evidence>
<accession>A0ABV4Y9T6</accession>
<organism evidence="1 2">
    <name type="scientific">Floridaenema fluviatile BLCC-F154</name>
    <dbReference type="NCBI Taxonomy" id="3153640"/>
    <lineage>
        <taxon>Bacteria</taxon>
        <taxon>Bacillati</taxon>
        <taxon>Cyanobacteriota</taxon>
        <taxon>Cyanophyceae</taxon>
        <taxon>Oscillatoriophycideae</taxon>
        <taxon>Aerosakkonematales</taxon>
        <taxon>Aerosakkonemataceae</taxon>
        <taxon>Floridanema</taxon>
        <taxon>Floridanema fluviatile</taxon>
    </lineage>
</organism>
<keyword evidence="2" id="KW-1185">Reference proteome</keyword>
<dbReference type="Proteomes" id="UP001576776">
    <property type="component" value="Unassembled WGS sequence"/>
</dbReference>
<protein>
    <submittedName>
        <fullName evidence="1">Uncharacterized protein</fullName>
    </submittedName>
</protein>
<proteinExistence type="predicted"/>
<evidence type="ECO:0000313" key="1">
    <source>
        <dbReference type="EMBL" id="MFB2935567.1"/>
    </source>
</evidence>
<dbReference type="EMBL" id="JBHFNS010000042">
    <property type="protein sequence ID" value="MFB2935567.1"/>
    <property type="molecule type" value="Genomic_DNA"/>
</dbReference>